<dbReference type="Pfam" id="PF03795">
    <property type="entry name" value="YCII"/>
    <property type="match status" value="1"/>
</dbReference>
<evidence type="ECO:0000313" key="4">
    <source>
        <dbReference type="Proteomes" id="UP001548713"/>
    </source>
</evidence>
<evidence type="ECO:0000259" key="2">
    <source>
        <dbReference type="Pfam" id="PF03795"/>
    </source>
</evidence>
<accession>A0ABV2D029</accession>
<dbReference type="NCBIfam" id="NF009508">
    <property type="entry name" value="PRK12866.1"/>
    <property type="match status" value="1"/>
</dbReference>
<gene>
    <name evidence="3" type="ORF">ABVV53_07075</name>
</gene>
<dbReference type="PANTHER" id="PTHR33606">
    <property type="entry name" value="PROTEIN YCII"/>
    <property type="match status" value="1"/>
</dbReference>
<dbReference type="InterPro" id="IPR051807">
    <property type="entry name" value="Sec-metab_biosynth-assoc"/>
</dbReference>
<evidence type="ECO:0000256" key="1">
    <source>
        <dbReference type="ARBA" id="ARBA00007689"/>
    </source>
</evidence>
<reference evidence="3 4" key="1">
    <citation type="submission" date="2024-07" db="EMBL/GenBank/DDBJ databases">
        <title>Novosphingobium kalidii RD2P27.</title>
        <authorList>
            <person name="Sun J.-Q."/>
        </authorList>
    </citation>
    <scope>NUCLEOTIDE SEQUENCE [LARGE SCALE GENOMIC DNA]</scope>
    <source>
        <strain evidence="3 4">RD2P27</strain>
    </source>
</reference>
<comment type="similarity">
    <text evidence="1">Belongs to the YciI family.</text>
</comment>
<dbReference type="InterPro" id="IPR005545">
    <property type="entry name" value="YCII"/>
</dbReference>
<keyword evidence="4" id="KW-1185">Reference proteome</keyword>
<dbReference type="Gene3D" id="3.30.70.1060">
    <property type="entry name" value="Dimeric alpha+beta barrel"/>
    <property type="match status" value="1"/>
</dbReference>
<dbReference type="Proteomes" id="UP001548713">
    <property type="component" value="Unassembled WGS sequence"/>
</dbReference>
<proteinExistence type="inferred from homology"/>
<organism evidence="3 4">
    <name type="scientific">Novosphingobium kalidii</name>
    <dbReference type="NCBI Taxonomy" id="3230299"/>
    <lineage>
        <taxon>Bacteria</taxon>
        <taxon>Pseudomonadati</taxon>
        <taxon>Pseudomonadota</taxon>
        <taxon>Alphaproteobacteria</taxon>
        <taxon>Sphingomonadales</taxon>
        <taxon>Sphingomonadaceae</taxon>
        <taxon>Novosphingobium</taxon>
    </lineage>
</organism>
<dbReference type="RefSeq" id="WP_353983691.1">
    <property type="nucleotide sequence ID" value="NZ_JBEWLY010000013.1"/>
</dbReference>
<dbReference type="EMBL" id="JBEWLY010000013">
    <property type="protein sequence ID" value="MET1755216.1"/>
    <property type="molecule type" value="Genomic_DNA"/>
</dbReference>
<sequence>MAHWLLTYDLAADYLDRRTAFRDEHLTLAREAAARGALLLGGALDPPEQALLLFHGDTPAAAEAFAAADPYVANGLIARWSVRQWITVVGEAAANPL</sequence>
<name>A0ABV2D029_9SPHN</name>
<dbReference type="PANTHER" id="PTHR33606:SF3">
    <property type="entry name" value="PROTEIN YCII"/>
    <property type="match status" value="1"/>
</dbReference>
<protein>
    <submittedName>
        <fullName evidence="3">YciI-like protein</fullName>
    </submittedName>
</protein>
<dbReference type="InterPro" id="IPR011008">
    <property type="entry name" value="Dimeric_a/b-barrel"/>
</dbReference>
<dbReference type="SUPFAM" id="SSF54909">
    <property type="entry name" value="Dimeric alpha+beta barrel"/>
    <property type="match status" value="1"/>
</dbReference>
<evidence type="ECO:0000313" key="3">
    <source>
        <dbReference type="EMBL" id="MET1755216.1"/>
    </source>
</evidence>
<feature type="domain" description="YCII-related" evidence="2">
    <location>
        <begin position="1"/>
        <end position="85"/>
    </location>
</feature>
<comment type="caution">
    <text evidence="3">The sequence shown here is derived from an EMBL/GenBank/DDBJ whole genome shotgun (WGS) entry which is preliminary data.</text>
</comment>